<evidence type="ECO:0000259" key="1">
    <source>
        <dbReference type="PROSITE" id="PS51737"/>
    </source>
</evidence>
<dbReference type="Gene3D" id="3.40.50.1390">
    <property type="entry name" value="Resolvase, N-terminal catalytic domain"/>
    <property type="match status" value="1"/>
</dbReference>
<dbReference type="Pfam" id="PF07508">
    <property type="entry name" value="Recombinase"/>
    <property type="match status" value="1"/>
</dbReference>
<dbReference type="GO" id="GO:0003677">
    <property type="term" value="F:DNA binding"/>
    <property type="evidence" value="ECO:0007669"/>
    <property type="project" value="InterPro"/>
</dbReference>
<dbReference type="EMBL" id="QVNQ01000013">
    <property type="protein sequence ID" value="RFS81518.1"/>
    <property type="molecule type" value="Genomic_DNA"/>
</dbReference>
<dbReference type="InterPro" id="IPR025827">
    <property type="entry name" value="Zn_ribbon_recom_dom"/>
</dbReference>
<dbReference type="GO" id="GO:0000150">
    <property type="term" value="F:DNA strand exchange activity"/>
    <property type="evidence" value="ECO:0007669"/>
    <property type="project" value="InterPro"/>
</dbReference>
<dbReference type="OrthoDB" id="9785707at2"/>
<accession>A0A372G7Z8</accession>
<dbReference type="PROSITE" id="PS51737">
    <property type="entry name" value="RECOMBINASE_DNA_BIND"/>
    <property type="match status" value="1"/>
</dbReference>
<reference evidence="2 3" key="1">
    <citation type="submission" date="2018-08" db="EMBL/GenBank/DDBJ databases">
        <title>Actinomadura spongicola sp. nov., isolated from marine sponge Leucetta chagosensis.</title>
        <authorList>
            <person name="Li L."/>
            <person name="Lin H.W."/>
        </authorList>
    </citation>
    <scope>NUCLEOTIDE SEQUENCE [LARGE SCALE GENOMIC DNA]</scope>
    <source>
        <strain evidence="2 3">LHW52907</strain>
    </source>
</reference>
<evidence type="ECO:0000313" key="2">
    <source>
        <dbReference type="EMBL" id="RFS81518.1"/>
    </source>
</evidence>
<evidence type="ECO:0000313" key="3">
    <source>
        <dbReference type="Proteomes" id="UP000262882"/>
    </source>
</evidence>
<dbReference type="InterPro" id="IPR038109">
    <property type="entry name" value="DNA_bind_recomb_sf"/>
</dbReference>
<name>A0A372G7Z8_9ACTN</name>
<dbReference type="AlphaFoldDB" id="A0A372G7Z8"/>
<gene>
    <name evidence="2" type="ORF">D0T12_31720</name>
</gene>
<dbReference type="SMART" id="SM00857">
    <property type="entry name" value="Resolvase"/>
    <property type="match status" value="1"/>
</dbReference>
<dbReference type="SUPFAM" id="SSF53041">
    <property type="entry name" value="Resolvase-like"/>
    <property type="match status" value="1"/>
</dbReference>
<dbReference type="Pfam" id="PF13408">
    <property type="entry name" value="Zn_ribbon_recom"/>
    <property type="match status" value="1"/>
</dbReference>
<organism evidence="2 3">
    <name type="scientific">Actinomadura spongiicola</name>
    <dbReference type="NCBI Taxonomy" id="2303421"/>
    <lineage>
        <taxon>Bacteria</taxon>
        <taxon>Bacillati</taxon>
        <taxon>Actinomycetota</taxon>
        <taxon>Actinomycetes</taxon>
        <taxon>Streptosporangiales</taxon>
        <taxon>Thermomonosporaceae</taxon>
        <taxon>Actinomadura</taxon>
    </lineage>
</organism>
<dbReference type="Gene3D" id="3.90.1750.20">
    <property type="entry name" value="Putative Large Serine Recombinase, Chain B, Domain 2"/>
    <property type="match status" value="1"/>
</dbReference>
<comment type="caution">
    <text evidence="2">The sequence shown here is derived from an EMBL/GenBank/DDBJ whole genome shotgun (WGS) entry which is preliminary data.</text>
</comment>
<dbReference type="InterPro" id="IPR050639">
    <property type="entry name" value="SSR_resolvase"/>
</dbReference>
<feature type="domain" description="Recombinase" evidence="1">
    <location>
        <begin position="164"/>
        <end position="325"/>
    </location>
</feature>
<sequence length="557" mass="62261">MIKLAFWGRCSTEDRQDPEASRAWQYSRAEQLVTPRGGVIVAEYFDIDKSRSIPPARRPQASLLLAELANPHRAFDAVVVGEPQRAFYGNQFGNTFPLFEHYNVPLWVPEVNGPIDPANEAHDMIMSTFGSISKGERSRIKTRVRATMAALAQTSNRHIGGRPPYGYRLADAGPHPNPSKAADGKRLHVLEIDPYTAEVVQRIFAEFLAGKGFFAIAEGLTADGILSPSAYDRARNRHRCGLAWSKSAVRVIVNNPRYTGRQVWNKQRKREVLIDVHDVTLGHETKLVWNTPDQWVWSNDIVNPPIIDEETFKAAQKLLAARGHGPARHKPHRARHLYMLRGILHCGICHRKMEGSWNNGAPYYRCRFPEEYALANKITHPRNVYLRESVLLPRLDRWLGRYFAPHRRADTIAAIAAAQGGGASEDPGTALARQTIDECDRKLARYRAALDALDEGTDPAMIAGWITQVQQQRTAAQAQLRPAQSQEHLTEADIAALIEEMADYTQALATADPAHKADLYGKLGLQLTYHPEQQKVRAEAHLDPAPYGEMVGVRGGT</sequence>
<dbReference type="RefSeq" id="WP_117404368.1">
    <property type="nucleotide sequence ID" value="NZ_QVNQ01000013.1"/>
</dbReference>
<dbReference type="InterPro" id="IPR006119">
    <property type="entry name" value="Resolv_N"/>
</dbReference>
<dbReference type="PANTHER" id="PTHR30461:SF23">
    <property type="entry name" value="DNA RECOMBINASE-RELATED"/>
    <property type="match status" value="1"/>
</dbReference>
<dbReference type="InterPro" id="IPR036162">
    <property type="entry name" value="Resolvase-like_N_sf"/>
</dbReference>
<dbReference type="Pfam" id="PF00239">
    <property type="entry name" value="Resolvase"/>
    <property type="match status" value="1"/>
</dbReference>
<dbReference type="InterPro" id="IPR011109">
    <property type="entry name" value="DNA_bind_recombinase_dom"/>
</dbReference>
<dbReference type="Proteomes" id="UP000262882">
    <property type="component" value="Unassembled WGS sequence"/>
</dbReference>
<dbReference type="PANTHER" id="PTHR30461">
    <property type="entry name" value="DNA-INVERTASE FROM LAMBDOID PROPHAGE"/>
    <property type="match status" value="1"/>
</dbReference>
<dbReference type="CDD" id="cd00338">
    <property type="entry name" value="Ser_Recombinase"/>
    <property type="match status" value="1"/>
</dbReference>
<proteinExistence type="predicted"/>
<protein>
    <submittedName>
        <fullName evidence="2">Recombinase family protein</fullName>
    </submittedName>
</protein>
<keyword evidence="3" id="KW-1185">Reference proteome</keyword>